<accession>A0A840SL68</accession>
<keyword evidence="2" id="KW-0238">DNA-binding</keyword>
<name>A0A840SL68_9RHOB</name>
<organism evidence="2 3">
    <name type="scientific">Amaricoccus macauensis</name>
    <dbReference type="NCBI Taxonomy" id="57001"/>
    <lineage>
        <taxon>Bacteria</taxon>
        <taxon>Pseudomonadati</taxon>
        <taxon>Pseudomonadota</taxon>
        <taxon>Alphaproteobacteria</taxon>
        <taxon>Rhodobacterales</taxon>
        <taxon>Paracoccaceae</taxon>
        <taxon>Amaricoccus</taxon>
    </lineage>
</organism>
<dbReference type="PANTHER" id="PTHR34580:SF3">
    <property type="entry name" value="PROTEIN PAFB"/>
    <property type="match status" value="1"/>
</dbReference>
<dbReference type="GO" id="GO:0003677">
    <property type="term" value="F:DNA binding"/>
    <property type="evidence" value="ECO:0007669"/>
    <property type="project" value="UniProtKB-KW"/>
</dbReference>
<dbReference type="InterPro" id="IPR051534">
    <property type="entry name" value="CBASS_pafABC_assoc_protein"/>
</dbReference>
<feature type="domain" description="WYL" evidence="1">
    <location>
        <begin position="2"/>
        <end position="66"/>
    </location>
</feature>
<dbReference type="PROSITE" id="PS52050">
    <property type="entry name" value="WYL"/>
    <property type="match status" value="1"/>
</dbReference>
<sequence>MTVVRRAIRLERKVEIGYRDLAEARSSRTIWPIALTHFDRARVVVGWCELREDFRHFRADRIASVTLLDGRYPRRRPALLREWRATLRPGNTAARN</sequence>
<dbReference type="AlphaFoldDB" id="A0A840SL68"/>
<evidence type="ECO:0000313" key="3">
    <source>
        <dbReference type="Proteomes" id="UP000549457"/>
    </source>
</evidence>
<comment type="caution">
    <text evidence="2">The sequence shown here is derived from an EMBL/GenBank/DDBJ whole genome shotgun (WGS) entry which is preliminary data.</text>
</comment>
<gene>
    <name evidence="2" type="ORF">HNP73_000134</name>
</gene>
<evidence type="ECO:0000313" key="2">
    <source>
        <dbReference type="EMBL" id="MBB5220213.1"/>
    </source>
</evidence>
<keyword evidence="3" id="KW-1185">Reference proteome</keyword>
<dbReference type="PANTHER" id="PTHR34580">
    <property type="match status" value="1"/>
</dbReference>
<dbReference type="Pfam" id="PF13280">
    <property type="entry name" value="WYL"/>
    <property type="match status" value="1"/>
</dbReference>
<dbReference type="Proteomes" id="UP000549457">
    <property type="component" value="Unassembled WGS sequence"/>
</dbReference>
<dbReference type="EMBL" id="JACHFM010000001">
    <property type="protein sequence ID" value="MBB5220213.1"/>
    <property type="molecule type" value="Genomic_DNA"/>
</dbReference>
<dbReference type="InterPro" id="IPR026881">
    <property type="entry name" value="WYL_dom"/>
</dbReference>
<evidence type="ECO:0000259" key="1">
    <source>
        <dbReference type="Pfam" id="PF13280"/>
    </source>
</evidence>
<protein>
    <submittedName>
        <fullName evidence="2">Putative DNA-binding transcriptional regulator YafY</fullName>
    </submittedName>
</protein>
<reference evidence="2 3" key="1">
    <citation type="submission" date="2020-08" db="EMBL/GenBank/DDBJ databases">
        <title>Genomic Encyclopedia of Type Strains, Phase IV (KMG-IV): sequencing the most valuable type-strain genomes for metagenomic binning, comparative biology and taxonomic classification.</title>
        <authorList>
            <person name="Goeker M."/>
        </authorList>
    </citation>
    <scope>NUCLEOTIDE SEQUENCE [LARGE SCALE GENOMIC DNA]</scope>
    <source>
        <strain evidence="2 3">DSM 101730</strain>
    </source>
</reference>
<proteinExistence type="predicted"/>